<accession>A0ACB8SNM9</accession>
<sequence length="114" mass="12687">MEEVLLRGDIGGSYFASASCKSCSPWMMRVWWSSGRSAPVFTRRWYSRMGVDGSAEYEPRKEGRDHAQTHLHPSPPQIPTAASSAGAPPHLHLQAMSERSQGSSLARSFRGRPW</sequence>
<protein>
    <submittedName>
        <fullName evidence="1">Uncharacterized protein</fullName>
    </submittedName>
</protein>
<dbReference type="Proteomes" id="UP000814140">
    <property type="component" value="Unassembled WGS sequence"/>
</dbReference>
<evidence type="ECO:0000313" key="1">
    <source>
        <dbReference type="EMBL" id="KAI0057555.1"/>
    </source>
</evidence>
<evidence type="ECO:0000313" key="2">
    <source>
        <dbReference type="Proteomes" id="UP000814140"/>
    </source>
</evidence>
<reference evidence="1" key="1">
    <citation type="submission" date="2021-03" db="EMBL/GenBank/DDBJ databases">
        <authorList>
            <consortium name="DOE Joint Genome Institute"/>
            <person name="Ahrendt S."/>
            <person name="Looney B.P."/>
            <person name="Miyauchi S."/>
            <person name="Morin E."/>
            <person name="Drula E."/>
            <person name="Courty P.E."/>
            <person name="Chicoki N."/>
            <person name="Fauchery L."/>
            <person name="Kohler A."/>
            <person name="Kuo A."/>
            <person name="Labutti K."/>
            <person name="Pangilinan J."/>
            <person name="Lipzen A."/>
            <person name="Riley R."/>
            <person name="Andreopoulos W."/>
            <person name="He G."/>
            <person name="Johnson J."/>
            <person name="Barry K.W."/>
            <person name="Grigoriev I.V."/>
            <person name="Nagy L."/>
            <person name="Hibbett D."/>
            <person name="Henrissat B."/>
            <person name="Matheny P.B."/>
            <person name="Labbe J."/>
            <person name="Martin F."/>
        </authorList>
    </citation>
    <scope>NUCLEOTIDE SEQUENCE</scope>
    <source>
        <strain evidence="1">HHB10654</strain>
    </source>
</reference>
<dbReference type="EMBL" id="MU277245">
    <property type="protein sequence ID" value="KAI0057555.1"/>
    <property type="molecule type" value="Genomic_DNA"/>
</dbReference>
<organism evidence="1 2">
    <name type="scientific">Artomyces pyxidatus</name>
    <dbReference type="NCBI Taxonomy" id="48021"/>
    <lineage>
        <taxon>Eukaryota</taxon>
        <taxon>Fungi</taxon>
        <taxon>Dikarya</taxon>
        <taxon>Basidiomycota</taxon>
        <taxon>Agaricomycotina</taxon>
        <taxon>Agaricomycetes</taxon>
        <taxon>Russulales</taxon>
        <taxon>Auriscalpiaceae</taxon>
        <taxon>Artomyces</taxon>
    </lineage>
</organism>
<name>A0ACB8SNM9_9AGAM</name>
<comment type="caution">
    <text evidence="1">The sequence shown here is derived from an EMBL/GenBank/DDBJ whole genome shotgun (WGS) entry which is preliminary data.</text>
</comment>
<reference evidence="1" key="2">
    <citation type="journal article" date="2022" name="New Phytol.">
        <title>Evolutionary transition to the ectomycorrhizal habit in the genomes of a hyperdiverse lineage of mushroom-forming fungi.</title>
        <authorList>
            <person name="Looney B."/>
            <person name="Miyauchi S."/>
            <person name="Morin E."/>
            <person name="Drula E."/>
            <person name="Courty P.E."/>
            <person name="Kohler A."/>
            <person name="Kuo A."/>
            <person name="LaButti K."/>
            <person name="Pangilinan J."/>
            <person name="Lipzen A."/>
            <person name="Riley R."/>
            <person name="Andreopoulos W."/>
            <person name="He G."/>
            <person name="Johnson J."/>
            <person name="Nolan M."/>
            <person name="Tritt A."/>
            <person name="Barry K.W."/>
            <person name="Grigoriev I.V."/>
            <person name="Nagy L.G."/>
            <person name="Hibbett D."/>
            <person name="Henrissat B."/>
            <person name="Matheny P.B."/>
            <person name="Labbe J."/>
            <person name="Martin F.M."/>
        </authorList>
    </citation>
    <scope>NUCLEOTIDE SEQUENCE</scope>
    <source>
        <strain evidence="1">HHB10654</strain>
    </source>
</reference>
<proteinExistence type="predicted"/>
<gene>
    <name evidence="1" type="ORF">BV25DRAFT_1830960</name>
</gene>
<keyword evidence="2" id="KW-1185">Reference proteome</keyword>